<feature type="transmembrane region" description="Helical" evidence="2">
    <location>
        <begin position="166"/>
        <end position="189"/>
    </location>
</feature>
<keyword evidence="2" id="KW-0472">Membrane</keyword>
<proteinExistence type="predicted"/>
<feature type="transmembrane region" description="Helical" evidence="2">
    <location>
        <begin position="195"/>
        <end position="221"/>
    </location>
</feature>
<feature type="chain" id="PRO_5035197217" evidence="3">
    <location>
        <begin position="30"/>
        <end position="366"/>
    </location>
</feature>
<evidence type="ECO:0000313" key="5">
    <source>
        <dbReference type="Proteomes" id="UP000708208"/>
    </source>
</evidence>
<evidence type="ECO:0000313" key="4">
    <source>
        <dbReference type="EMBL" id="CAG7727552.1"/>
    </source>
</evidence>
<accession>A0A8J2JZK5</accession>
<comment type="caution">
    <text evidence="4">The sequence shown here is derived from an EMBL/GenBank/DDBJ whole genome shotgun (WGS) entry which is preliminary data.</text>
</comment>
<keyword evidence="3" id="KW-0732">Signal</keyword>
<dbReference type="Proteomes" id="UP000708208">
    <property type="component" value="Unassembled WGS sequence"/>
</dbReference>
<keyword evidence="5" id="KW-1185">Reference proteome</keyword>
<protein>
    <submittedName>
        <fullName evidence="4">Uncharacterized protein</fullName>
    </submittedName>
</protein>
<evidence type="ECO:0000256" key="2">
    <source>
        <dbReference type="SAM" id="Phobius"/>
    </source>
</evidence>
<evidence type="ECO:0000256" key="1">
    <source>
        <dbReference type="SAM" id="MobiDB-lite"/>
    </source>
</evidence>
<feature type="region of interest" description="Disordered" evidence="1">
    <location>
        <begin position="70"/>
        <end position="93"/>
    </location>
</feature>
<organism evidence="4 5">
    <name type="scientific">Allacma fusca</name>
    <dbReference type="NCBI Taxonomy" id="39272"/>
    <lineage>
        <taxon>Eukaryota</taxon>
        <taxon>Metazoa</taxon>
        <taxon>Ecdysozoa</taxon>
        <taxon>Arthropoda</taxon>
        <taxon>Hexapoda</taxon>
        <taxon>Collembola</taxon>
        <taxon>Symphypleona</taxon>
        <taxon>Sminthuridae</taxon>
        <taxon>Allacma</taxon>
    </lineage>
</organism>
<keyword evidence="2" id="KW-0812">Transmembrane</keyword>
<sequence length="366" mass="40045">MRETRNCCSSFYRYLTFAVLASALSVISADVNGTNHKTEKKARPRNFSYIKRDSYTDAAASVSTLGTFPNAGSSSGSSYPEDSYNSPSGNGDFRNTDYSSINNQVQYSPPSLYGVPSGGYGSPMKTEATSVKYHYKIVPQKETNHGWGVDSYEDYEEEKDDKWKGLLGLLGLTGLVGLKPLKLLGILALPLAPVLVPIVLLLGGLLLAAPIIIGLLLLLFIPIPSLYFPPGTLNAANGVLVVGRAQITNTTALNDTTSRAIDFSSPSILRSIFRAVSTEYTKTSETTLASTECIERASCELAKYTRSYNPNIVSAVLRSIRKMFRDNDNQYMTKIDLGLSKAGYKCYQFQCDSFPLWTKTIKSKIS</sequence>
<evidence type="ECO:0000256" key="3">
    <source>
        <dbReference type="SAM" id="SignalP"/>
    </source>
</evidence>
<gene>
    <name evidence="4" type="ORF">AFUS01_LOCUS16388</name>
</gene>
<feature type="signal peptide" evidence="3">
    <location>
        <begin position="1"/>
        <end position="29"/>
    </location>
</feature>
<dbReference type="AlphaFoldDB" id="A0A8J2JZK5"/>
<reference evidence="4" key="1">
    <citation type="submission" date="2021-06" db="EMBL/GenBank/DDBJ databases">
        <authorList>
            <person name="Hodson N. C."/>
            <person name="Mongue J. A."/>
            <person name="Jaron S. K."/>
        </authorList>
    </citation>
    <scope>NUCLEOTIDE SEQUENCE</scope>
</reference>
<keyword evidence="2" id="KW-1133">Transmembrane helix</keyword>
<dbReference type="EMBL" id="CAJVCH010150193">
    <property type="protein sequence ID" value="CAG7727552.1"/>
    <property type="molecule type" value="Genomic_DNA"/>
</dbReference>
<name>A0A8J2JZK5_9HEXA</name>